<reference evidence="2 3" key="1">
    <citation type="submission" date="2023-03" db="EMBL/GenBank/DDBJ databases">
        <title>High recombination rates correlate with genetic variation in Cardiocondyla obscurior ants.</title>
        <authorList>
            <person name="Errbii M."/>
        </authorList>
    </citation>
    <scope>NUCLEOTIDE SEQUENCE [LARGE SCALE GENOMIC DNA]</scope>
    <source>
        <strain evidence="2">Alpha-2009</strain>
        <tissue evidence="2">Whole body</tissue>
    </source>
</reference>
<gene>
    <name evidence="2" type="ORF">PUN28_010346</name>
</gene>
<name>A0AAW2FQ98_9HYME</name>
<proteinExistence type="predicted"/>
<accession>A0AAW2FQ98</accession>
<feature type="compositionally biased region" description="Polar residues" evidence="1">
    <location>
        <begin position="20"/>
        <end position="33"/>
    </location>
</feature>
<dbReference type="EMBL" id="JADYXP020000009">
    <property type="protein sequence ID" value="KAL0117443.1"/>
    <property type="molecule type" value="Genomic_DNA"/>
</dbReference>
<evidence type="ECO:0000313" key="2">
    <source>
        <dbReference type="EMBL" id="KAL0117443.1"/>
    </source>
</evidence>
<evidence type="ECO:0000256" key="1">
    <source>
        <dbReference type="SAM" id="MobiDB-lite"/>
    </source>
</evidence>
<comment type="caution">
    <text evidence="2">The sequence shown here is derived from an EMBL/GenBank/DDBJ whole genome shotgun (WGS) entry which is preliminary data.</text>
</comment>
<sequence length="83" mass="9323">MQKLTPHDVYISITTATTASRYQGQQSGQTPSSRVRKKGAKEEHWNKCIPEGSSKIQNVWGTKIIGRWKETLSKNDGYGKRSA</sequence>
<dbReference type="Proteomes" id="UP001430953">
    <property type="component" value="Unassembled WGS sequence"/>
</dbReference>
<dbReference type="AlphaFoldDB" id="A0AAW2FQ98"/>
<evidence type="ECO:0000313" key="3">
    <source>
        <dbReference type="Proteomes" id="UP001430953"/>
    </source>
</evidence>
<organism evidence="2 3">
    <name type="scientific">Cardiocondyla obscurior</name>
    <dbReference type="NCBI Taxonomy" id="286306"/>
    <lineage>
        <taxon>Eukaryota</taxon>
        <taxon>Metazoa</taxon>
        <taxon>Ecdysozoa</taxon>
        <taxon>Arthropoda</taxon>
        <taxon>Hexapoda</taxon>
        <taxon>Insecta</taxon>
        <taxon>Pterygota</taxon>
        <taxon>Neoptera</taxon>
        <taxon>Endopterygota</taxon>
        <taxon>Hymenoptera</taxon>
        <taxon>Apocrita</taxon>
        <taxon>Aculeata</taxon>
        <taxon>Formicoidea</taxon>
        <taxon>Formicidae</taxon>
        <taxon>Myrmicinae</taxon>
        <taxon>Cardiocondyla</taxon>
    </lineage>
</organism>
<keyword evidence="3" id="KW-1185">Reference proteome</keyword>
<feature type="region of interest" description="Disordered" evidence="1">
    <location>
        <begin position="20"/>
        <end position="44"/>
    </location>
</feature>
<protein>
    <submittedName>
        <fullName evidence="2">Uncharacterized protein</fullName>
    </submittedName>
</protein>